<dbReference type="SUPFAM" id="SSF160631">
    <property type="entry name" value="SMI1/KNR4-like"/>
    <property type="match status" value="1"/>
</dbReference>
<sequence>MNRDAIEQIDFIEQKLDIKFPDLYKKFLVEEIQDSLSYEIIDKDGFDIYLYSYMDILERNETNQIQPFEPDYFLIGQDGDIGYFVYVKKGSEKDTIYSLDLGALGSLDMEEAADNIYDLRTNQM</sequence>
<dbReference type="Proteomes" id="UP001321861">
    <property type="component" value="Chromosome"/>
</dbReference>
<protein>
    <recommendedName>
        <fullName evidence="3">SMI1/KNR4 family protein</fullName>
    </recommendedName>
</protein>
<evidence type="ECO:0008006" key="3">
    <source>
        <dbReference type="Google" id="ProtNLM"/>
    </source>
</evidence>
<reference evidence="1 2" key="1">
    <citation type="journal article" date="2023" name="Microbiol. Spectr.">
        <title>Symbiosis of Carpenter Bees with Uncharacterized Lactic Acid Bacteria Showing NAD Auxotrophy.</title>
        <authorList>
            <person name="Kawasaki S."/>
            <person name="Ozawa K."/>
            <person name="Mori T."/>
            <person name="Yamamoto A."/>
            <person name="Ito M."/>
            <person name="Ohkuma M."/>
            <person name="Sakamoto M."/>
            <person name="Matsutani M."/>
        </authorList>
    </citation>
    <scope>NUCLEOTIDE SEQUENCE [LARGE SCALE GENOMIC DNA]</scope>
    <source>
        <strain evidence="1 2">XA3</strain>
    </source>
</reference>
<proteinExistence type="predicted"/>
<evidence type="ECO:0000313" key="1">
    <source>
        <dbReference type="EMBL" id="BDR57659.1"/>
    </source>
</evidence>
<dbReference type="AlphaFoldDB" id="A0AAU9CUH7"/>
<name>A0AAU9CUH7_9LACO</name>
<accession>A0AAU9CUH7</accession>
<keyword evidence="2" id="KW-1185">Reference proteome</keyword>
<organism evidence="1 2">
    <name type="scientific">Xylocopilactobacillus apicola</name>
    <dbReference type="NCBI Taxonomy" id="2932184"/>
    <lineage>
        <taxon>Bacteria</taxon>
        <taxon>Bacillati</taxon>
        <taxon>Bacillota</taxon>
        <taxon>Bacilli</taxon>
        <taxon>Lactobacillales</taxon>
        <taxon>Lactobacillaceae</taxon>
        <taxon>Xylocopilactobacillus</taxon>
    </lineage>
</organism>
<dbReference type="Gene3D" id="3.40.1580.10">
    <property type="entry name" value="SMI1/KNR4-like"/>
    <property type="match status" value="1"/>
</dbReference>
<dbReference type="EMBL" id="AP026802">
    <property type="protein sequence ID" value="BDR57659.1"/>
    <property type="molecule type" value="Genomic_DNA"/>
</dbReference>
<dbReference type="RefSeq" id="WP_317635612.1">
    <property type="nucleotide sequence ID" value="NZ_AP026802.1"/>
</dbReference>
<dbReference type="InterPro" id="IPR037883">
    <property type="entry name" value="Knr4/Smi1-like_sf"/>
</dbReference>
<evidence type="ECO:0000313" key="2">
    <source>
        <dbReference type="Proteomes" id="UP001321861"/>
    </source>
</evidence>
<dbReference type="Pfam" id="PF14568">
    <property type="entry name" value="SUKH_6"/>
    <property type="match status" value="1"/>
</dbReference>
<dbReference type="KEGG" id="xap:XA3_01000"/>
<gene>
    <name evidence="1" type="ORF">XA3_01000</name>
</gene>